<dbReference type="AlphaFoldDB" id="A0A6A6S226"/>
<dbReference type="EMBL" id="MU006784">
    <property type="protein sequence ID" value="KAF2640733.1"/>
    <property type="molecule type" value="Genomic_DNA"/>
</dbReference>
<name>A0A6A6S226_9PLEO</name>
<evidence type="ECO:0000256" key="1">
    <source>
        <dbReference type="SAM" id="MobiDB-lite"/>
    </source>
</evidence>
<organism evidence="2 3">
    <name type="scientific">Massarina eburnea CBS 473.64</name>
    <dbReference type="NCBI Taxonomy" id="1395130"/>
    <lineage>
        <taxon>Eukaryota</taxon>
        <taxon>Fungi</taxon>
        <taxon>Dikarya</taxon>
        <taxon>Ascomycota</taxon>
        <taxon>Pezizomycotina</taxon>
        <taxon>Dothideomycetes</taxon>
        <taxon>Pleosporomycetidae</taxon>
        <taxon>Pleosporales</taxon>
        <taxon>Massarineae</taxon>
        <taxon>Massarinaceae</taxon>
        <taxon>Massarina</taxon>
    </lineage>
</organism>
<sequence length="463" mass="52014">MDMHSPANGMAPVLDTSALHILADVALRDASVANESAQAAANNTVPAVENTMPSRWYIPTSYNTPYTPAPTPHLSSLPLSYYQTRADLDTPPPSKYDIAPSPRLRPLRPPQYAVHAPPASGPSLDLDFFFKYQTKGKVYTTEQLVQTMDQVVTQVLDKAKKANKNDIIITAKERYFIFNGAALLVRMMKANPKKMQEELAATTTSPGMAQVFQTLRTPDDAHRFSSEVHKLVREYSENSTLATVASYPISASPAAAPYTPTSVGSSATKVQMDSDMSQPRQQEHDLPKNTMHSADRIAQPCFGNAVRSTNPSPSNEVAHTSTDGKEEHQEKKDNFAIKESLGAYEIFEHRFLHDIVADKHTEQSATLWSVWKNMSAGEQAPYHAHYAEFKVRREKQMAMKIDDTDIHRAEDEQWTKDWWDRATRIPTCRSVERARLFALRLAEWETAQEMKRMDLDSDLDAHH</sequence>
<dbReference type="Proteomes" id="UP000799753">
    <property type="component" value="Unassembled WGS sequence"/>
</dbReference>
<feature type="compositionally biased region" description="Basic and acidic residues" evidence="1">
    <location>
        <begin position="322"/>
        <end position="332"/>
    </location>
</feature>
<feature type="region of interest" description="Disordered" evidence="1">
    <location>
        <begin position="305"/>
        <end position="332"/>
    </location>
</feature>
<protein>
    <submittedName>
        <fullName evidence="2">Uncharacterized protein</fullName>
    </submittedName>
</protein>
<feature type="compositionally biased region" description="Polar residues" evidence="1">
    <location>
        <begin position="306"/>
        <end position="321"/>
    </location>
</feature>
<gene>
    <name evidence="2" type="ORF">P280DRAFT_549546</name>
</gene>
<dbReference type="Gene3D" id="1.10.30.10">
    <property type="entry name" value="High mobility group box domain"/>
    <property type="match status" value="1"/>
</dbReference>
<feature type="region of interest" description="Disordered" evidence="1">
    <location>
        <begin position="255"/>
        <end position="286"/>
    </location>
</feature>
<dbReference type="SUPFAM" id="SSF47095">
    <property type="entry name" value="HMG-box"/>
    <property type="match status" value="1"/>
</dbReference>
<evidence type="ECO:0000313" key="2">
    <source>
        <dbReference type="EMBL" id="KAF2640733.1"/>
    </source>
</evidence>
<dbReference type="InterPro" id="IPR036910">
    <property type="entry name" value="HMG_box_dom_sf"/>
</dbReference>
<evidence type="ECO:0000313" key="3">
    <source>
        <dbReference type="Proteomes" id="UP000799753"/>
    </source>
</evidence>
<reference evidence="2" key="1">
    <citation type="journal article" date="2020" name="Stud. Mycol.">
        <title>101 Dothideomycetes genomes: a test case for predicting lifestyles and emergence of pathogens.</title>
        <authorList>
            <person name="Haridas S."/>
            <person name="Albert R."/>
            <person name="Binder M."/>
            <person name="Bloem J."/>
            <person name="Labutti K."/>
            <person name="Salamov A."/>
            <person name="Andreopoulos B."/>
            <person name="Baker S."/>
            <person name="Barry K."/>
            <person name="Bills G."/>
            <person name="Bluhm B."/>
            <person name="Cannon C."/>
            <person name="Castanera R."/>
            <person name="Culley D."/>
            <person name="Daum C."/>
            <person name="Ezra D."/>
            <person name="Gonzalez J."/>
            <person name="Henrissat B."/>
            <person name="Kuo A."/>
            <person name="Liang C."/>
            <person name="Lipzen A."/>
            <person name="Lutzoni F."/>
            <person name="Magnuson J."/>
            <person name="Mondo S."/>
            <person name="Nolan M."/>
            <person name="Ohm R."/>
            <person name="Pangilinan J."/>
            <person name="Park H.-J."/>
            <person name="Ramirez L."/>
            <person name="Alfaro M."/>
            <person name="Sun H."/>
            <person name="Tritt A."/>
            <person name="Yoshinaga Y."/>
            <person name="Zwiers L.-H."/>
            <person name="Turgeon B."/>
            <person name="Goodwin S."/>
            <person name="Spatafora J."/>
            <person name="Crous P."/>
            <person name="Grigoriev I."/>
        </authorList>
    </citation>
    <scope>NUCLEOTIDE SEQUENCE</scope>
    <source>
        <strain evidence="2">CBS 473.64</strain>
    </source>
</reference>
<proteinExistence type="predicted"/>
<keyword evidence="3" id="KW-1185">Reference proteome</keyword>
<feature type="compositionally biased region" description="Polar residues" evidence="1">
    <location>
        <begin position="263"/>
        <end position="280"/>
    </location>
</feature>
<accession>A0A6A6S226</accession>